<dbReference type="AlphaFoldDB" id="A0A2M8L5V2"/>
<name>A0A2M8L5V2_9BACT</name>
<organism evidence="11 12">
    <name type="scientific">Candidatus Shapirobacteria bacterium CG10_big_fil_rev_8_21_14_0_10_38_14</name>
    <dbReference type="NCBI Taxonomy" id="1974483"/>
    <lineage>
        <taxon>Bacteria</taxon>
        <taxon>Candidatus Shapironibacteriota</taxon>
    </lineage>
</organism>
<evidence type="ECO:0000256" key="3">
    <source>
        <dbReference type="ARBA" id="ARBA00022884"/>
    </source>
</evidence>
<dbReference type="InterPro" id="IPR047867">
    <property type="entry name" value="Ribosomal_uL22_bac/org-type"/>
</dbReference>
<evidence type="ECO:0000256" key="10">
    <source>
        <dbReference type="RuleBase" id="RU004008"/>
    </source>
</evidence>
<evidence type="ECO:0000256" key="5">
    <source>
        <dbReference type="ARBA" id="ARBA00023274"/>
    </source>
</evidence>
<evidence type="ECO:0000256" key="7">
    <source>
        <dbReference type="HAMAP-Rule" id="MF_01331"/>
    </source>
</evidence>
<evidence type="ECO:0000256" key="6">
    <source>
        <dbReference type="ARBA" id="ARBA00035207"/>
    </source>
</evidence>
<dbReference type="PANTHER" id="PTHR13501">
    <property type="entry name" value="CHLOROPLAST 50S RIBOSOMAL PROTEIN L22-RELATED"/>
    <property type="match status" value="1"/>
</dbReference>
<dbReference type="GO" id="GO:0006412">
    <property type="term" value="P:translation"/>
    <property type="evidence" value="ECO:0007669"/>
    <property type="project" value="UniProtKB-UniRule"/>
</dbReference>
<proteinExistence type="inferred from homology"/>
<evidence type="ECO:0000313" key="11">
    <source>
        <dbReference type="EMBL" id="PJE69158.1"/>
    </source>
</evidence>
<dbReference type="EMBL" id="PFEL01000053">
    <property type="protein sequence ID" value="PJE69158.1"/>
    <property type="molecule type" value="Genomic_DNA"/>
</dbReference>
<protein>
    <recommendedName>
        <fullName evidence="6 7">Large ribosomal subunit protein uL22</fullName>
    </recommendedName>
</protein>
<keyword evidence="2 7" id="KW-0699">rRNA-binding</keyword>
<evidence type="ECO:0000256" key="2">
    <source>
        <dbReference type="ARBA" id="ARBA00022730"/>
    </source>
</evidence>
<evidence type="ECO:0000256" key="8">
    <source>
        <dbReference type="RuleBase" id="RU004005"/>
    </source>
</evidence>
<dbReference type="Proteomes" id="UP000229500">
    <property type="component" value="Unassembled WGS sequence"/>
</dbReference>
<evidence type="ECO:0000256" key="9">
    <source>
        <dbReference type="RuleBase" id="RU004006"/>
    </source>
</evidence>
<dbReference type="InterPro" id="IPR001063">
    <property type="entry name" value="Ribosomal_uL22"/>
</dbReference>
<keyword evidence="4 7" id="KW-0689">Ribosomal protein</keyword>
<dbReference type="InterPro" id="IPR005727">
    <property type="entry name" value="Ribosomal_uL22_bac/chlpt-type"/>
</dbReference>
<dbReference type="SUPFAM" id="SSF54843">
    <property type="entry name" value="Ribosomal protein L22"/>
    <property type="match status" value="1"/>
</dbReference>
<dbReference type="NCBIfam" id="TIGR01044">
    <property type="entry name" value="rplV_bact"/>
    <property type="match status" value="1"/>
</dbReference>
<evidence type="ECO:0000313" key="12">
    <source>
        <dbReference type="Proteomes" id="UP000229500"/>
    </source>
</evidence>
<dbReference type="GO" id="GO:0019843">
    <property type="term" value="F:rRNA binding"/>
    <property type="evidence" value="ECO:0007669"/>
    <property type="project" value="UniProtKB-UniRule"/>
</dbReference>
<keyword evidence="3 7" id="KW-0694">RNA-binding</keyword>
<dbReference type="InterPro" id="IPR036394">
    <property type="entry name" value="Ribosomal_uL22_sf"/>
</dbReference>
<comment type="similarity">
    <text evidence="1 7 8">Belongs to the universal ribosomal protein uL22 family.</text>
</comment>
<accession>A0A2M8L5V2</accession>
<dbReference type="CDD" id="cd00336">
    <property type="entry name" value="Ribosomal_L22"/>
    <property type="match status" value="1"/>
</dbReference>
<dbReference type="GO" id="GO:0003735">
    <property type="term" value="F:structural constituent of ribosome"/>
    <property type="evidence" value="ECO:0007669"/>
    <property type="project" value="InterPro"/>
</dbReference>
<sequence length="131" mass="14810">MEVIAKSKYVRISARKMRLVADLVRGLKVNEALEILSHLNKKPAQVLLLSLKQGIGNAVNNFGLQKDNLLIKKLEIGKGPTYKRGRAVSRGRWHPILKRTSHVRMILEGETKKLVKKPVKKRVVKKNGSKN</sequence>
<comment type="function">
    <text evidence="7">The globular domain of the protein is located near the polypeptide exit tunnel on the outside of the subunit, while an extended beta-hairpin is found that lines the wall of the exit tunnel in the center of the 70S ribosome.</text>
</comment>
<reference evidence="12" key="1">
    <citation type="submission" date="2017-09" db="EMBL/GenBank/DDBJ databases">
        <title>Depth-based differentiation of microbial function through sediment-hosted aquifers and enrichment of novel symbionts in the deep terrestrial subsurface.</title>
        <authorList>
            <person name="Probst A.J."/>
            <person name="Ladd B."/>
            <person name="Jarett J.K."/>
            <person name="Geller-Mcgrath D.E."/>
            <person name="Sieber C.M.K."/>
            <person name="Emerson J.B."/>
            <person name="Anantharaman K."/>
            <person name="Thomas B.C."/>
            <person name="Malmstrom R."/>
            <person name="Stieglmeier M."/>
            <person name="Klingl A."/>
            <person name="Woyke T."/>
            <person name="Ryan C.M."/>
            <person name="Banfield J.F."/>
        </authorList>
    </citation>
    <scope>NUCLEOTIDE SEQUENCE [LARGE SCALE GENOMIC DNA]</scope>
</reference>
<comment type="subunit">
    <text evidence="7 9">Part of the 50S ribosomal subunit.</text>
</comment>
<keyword evidence="5 7" id="KW-0687">Ribonucleoprotein</keyword>
<dbReference type="Pfam" id="PF00237">
    <property type="entry name" value="Ribosomal_L22"/>
    <property type="match status" value="1"/>
</dbReference>
<dbReference type="PANTHER" id="PTHR13501:SF8">
    <property type="entry name" value="LARGE RIBOSOMAL SUBUNIT PROTEIN UL22M"/>
    <property type="match status" value="1"/>
</dbReference>
<gene>
    <name evidence="7" type="primary">rplV</name>
    <name evidence="11" type="ORF">COU96_01365</name>
</gene>
<evidence type="ECO:0000256" key="1">
    <source>
        <dbReference type="ARBA" id="ARBA00009451"/>
    </source>
</evidence>
<dbReference type="Gene3D" id="3.90.470.10">
    <property type="entry name" value="Ribosomal protein L22/L17"/>
    <property type="match status" value="1"/>
</dbReference>
<evidence type="ECO:0000256" key="4">
    <source>
        <dbReference type="ARBA" id="ARBA00022980"/>
    </source>
</evidence>
<comment type="caution">
    <text evidence="11">The sequence shown here is derived from an EMBL/GenBank/DDBJ whole genome shotgun (WGS) entry which is preliminary data.</text>
</comment>
<dbReference type="HAMAP" id="MF_01331_B">
    <property type="entry name" value="Ribosomal_uL22_B"/>
    <property type="match status" value="1"/>
</dbReference>
<comment type="function">
    <text evidence="7 10">This protein binds specifically to 23S rRNA; its binding is stimulated by other ribosomal proteins, e.g., L4, L17, and L20. It is important during the early stages of 50S assembly. It makes multiple contacts with different domains of the 23S rRNA in the assembled 50S subunit and ribosome.</text>
</comment>
<dbReference type="GO" id="GO:0022625">
    <property type="term" value="C:cytosolic large ribosomal subunit"/>
    <property type="evidence" value="ECO:0007669"/>
    <property type="project" value="TreeGrafter"/>
</dbReference>